<dbReference type="AlphaFoldDB" id="A0A673Z548"/>
<dbReference type="SMART" id="SM00408">
    <property type="entry name" value="IGc2"/>
    <property type="match status" value="2"/>
</dbReference>
<feature type="chain" id="PRO_5025439195" evidence="1">
    <location>
        <begin position="21"/>
        <end position="321"/>
    </location>
</feature>
<keyword evidence="4" id="KW-1185">Reference proteome</keyword>
<reference evidence="3" key="1">
    <citation type="submission" date="2025-08" db="UniProtKB">
        <authorList>
            <consortium name="Ensembl"/>
        </authorList>
    </citation>
    <scope>IDENTIFICATION</scope>
</reference>
<evidence type="ECO:0000313" key="4">
    <source>
        <dbReference type="Proteomes" id="UP000472277"/>
    </source>
</evidence>
<dbReference type="Proteomes" id="UP000472277">
    <property type="component" value="Chromosome 37"/>
</dbReference>
<protein>
    <submittedName>
        <fullName evidence="3">Si:dkey-33i11.1</fullName>
    </submittedName>
</protein>
<organism evidence="3 4">
    <name type="scientific">Salmo trutta</name>
    <name type="common">Brown trout</name>
    <dbReference type="NCBI Taxonomy" id="8032"/>
    <lineage>
        <taxon>Eukaryota</taxon>
        <taxon>Metazoa</taxon>
        <taxon>Chordata</taxon>
        <taxon>Craniata</taxon>
        <taxon>Vertebrata</taxon>
        <taxon>Euteleostomi</taxon>
        <taxon>Actinopterygii</taxon>
        <taxon>Neopterygii</taxon>
        <taxon>Teleostei</taxon>
        <taxon>Protacanthopterygii</taxon>
        <taxon>Salmoniformes</taxon>
        <taxon>Salmonidae</taxon>
        <taxon>Salmoninae</taxon>
        <taxon>Salmo</taxon>
    </lineage>
</organism>
<dbReference type="InterPro" id="IPR013783">
    <property type="entry name" value="Ig-like_fold"/>
</dbReference>
<dbReference type="PANTHER" id="PTHR46013:SF8">
    <property type="entry name" value="B-CELL RECEPTOR CD22-RELATED"/>
    <property type="match status" value="1"/>
</dbReference>
<dbReference type="OMA" id="NSELSMH"/>
<dbReference type="InParanoid" id="A0A673Z548"/>
<dbReference type="SMART" id="SM00409">
    <property type="entry name" value="IG"/>
    <property type="match status" value="3"/>
</dbReference>
<evidence type="ECO:0000256" key="1">
    <source>
        <dbReference type="SAM" id="SignalP"/>
    </source>
</evidence>
<dbReference type="PROSITE" id="PS50835">
    <property type="entry name" value="IG_LIKE"/>
    <property type="match status" value="2"/>
</dbReference>
<reference evidence="3" key="2">
    <citation type="submission" date="2025-09" db="UniProtKB">
        <authorList>
            <consortium name="Ensembl"/>
        </authorList>
    </citation>
    <scope>IDENTIFICATION</scope>
</reference>
<proteinExistence type="predicted"/>
<accession>A0A673Z548</accession>
<dbReference type="Ensembl" id="ENSSTUT00000044143.1">
    <property type="protein sequence ID" value="ENSSTUP00000042269.1"/>
    <property type="gene ID" value="ENSSTUG00000017889.1"/>
</dbReference>
<dbReference type="InterPro" id="IPR003599">
    <property type="entry name" value="Ig_sub"/>
</dbReference>
<evidence type="ECO:0000313" key="3">
    <source>
        <dbReference type="Ensembl" id="ENSSTUP00000042269.1"/>
    </source>
</evidence>
<dbReference type="PANTHER" id="PTHR46013">
    <property type="entry name" value="VASCULAR CELL ADHESION MOLECULE 1"/>
    <property type="match status" value="1"/>
</dbReference>
<feature type="domain" description="Ig-like" evidence="2">
    <location>
        <begin position="125"/>
        <end position="202"/>
    </location>
</feature>
<dbReference type="InterPro" id="IPR036179">
    <property type="entry name" value="Ig-like_dom_sf"/>
</dbReference>
<dbReference type="InterPro" id="IPR013106">
    <property type="entry name" value="Ig_V-set"/>
</dbReference>
<keyword evidence="1" id="KW-0732">Signal</keyword>
<dbReference type="SUPFAM" id="SSF48726">
    <property type="entry name" value="Immunoglobulin"/>
    <property type="match status" value="3"/>
</dbReference>
<sequence>MLTAAFALSAILTALPGSGGSKWTVSFTRREICVWAGTTVTLPCWYDYPSGHTVRRVMWFRVSGRREFAHHSDSSLVSMSYRGRTKYTGSHKSCGIQITNVKLGDAGQYHFRFETDHPQGRWTSPDTVSLFVTELQVQVHPARTDNMFGSGETVYLGCMARGCAAEGRSLALYRNGINLGSPEKWLTIYNFDSQHAGTYTCRPIPPQNVQSPSLALALGHAPRSTVIEVSLMGVVVEGVSVTMTCSSSGAPAVESYAWFKDRESGSIPDSFRPQLHLKRVSHTDRGEYFCVARNPLGTERSKPVLLNVTCKGLAVGIYTCL</sequence>
<feature type="signal peptide" evidence="1">
    <location>
        <begin position="1"/>
        <end position="20"/>
    </location>
</feature>
<evidence type="ECO:0000259" key="2">
    <source>
        <dbReference type="PROSITE" id="PS50835"/>
    </source>
</evidence>
<feature type="domain" description="Ig-like" evidence="2">
    <location>
        <begin position="222"/>
        <end position="309"/>
    </location>
</feature>
<dbReference type="Pfam" id="PF13895">
    <property type="entry name" value="Ig_2"/>
    <property type="match status" value="1"/>
</dbReference>
<dbReference type="InterPro" id="IPR003598">
    <property type="entry name" value="Ig_sub2"/>
</dbReference>
<dbReference type="Gene3D" id="2.60.40.10">
    <property type="entry name" value="Immunoglobulins"/>
    <property type="match status" value="3"/>
</dbReference>
<dbReference type="GeneTree" id="ENSGT01010000222294"/>
<name>A0A673Z548_SALTR</name>
<dbReference type="InterPro" id="IPR007110">
    <property type="entry name" value="Ig-like_dom"/>
</dbReference>
<dbReference type="Pfam" id="PF07686">
    <property type="entry name" value="V-set"/>
    <property type="match status" value="1"/>
</dbReference>